<dbReference type="InterPro" id="IPR004647">
    <property type="entry name" value="Fe-S_hydro-lyase_TtdB-typ_cat"/>
</dbReference>
<dbReference type="Pfam" id="PF05683">
    <property type="entry name" value="Fumerase_C"/>
    <property type="match status" value="1"/>
</dbReference>
<dbReference type="NCBIfam" id="TIGR00723">
    <property type="entry name" value="ttdB_fumA_fumB"/>
    <property type="match status" value="1"/>
</dbReference>
<evidence type="ECO:0000313" key="5">
    <source>
        <dbReference type="Proteomes" id="UP000280842"/>
    </source>
</evidence>
<dbReference type="SUPFAM" id="SSF117457">
    <property type="entry name" value="FumA C-terminal domain-like"/>
    <property type="match status" value="1"/>
</dbReference>
<evidence type="ECO:0000256" key="1">
    <source>
        <dbReference type="ARBA" id="ARBA00008876"/>
    </source>
</evidence>
<feature type="domain" description="Fe-S hydro-lyase tartrate dehydratase beta-type catalytic" evidence="3">
    <location>
        <begin position="8"/>
        <end position="177"/>
    </location>
</feature>
<dbReference type="PANTHER" id="PTHR43351:SF2">
    <property type="entry name" value="L(+)-TARTRATE DEHYDRATASE SUBUNIT BETA-RELATED"/>
    <property type="match status" value="1"/>
</dbReference>
<dbReference type="RefSeq" id="WP_121922413.1">
    <property type="nucleotide sequence ID" value="NZ_REFO01000010.1"/>
</dbReference>
<dbReference type="InterPro" id="IPR036660">
    <property type="entry name" value="Fe-S_hydroAse_TtdB_cat_sf"/>
</dbReference>
<dbReference type="OrthoDB" id="9798978at2"/>
<keyword evidence="5" id="KW-1185">Reference proteome</keyword>
<dbReference type="AlphaFoldDB" id="A0A3M0BM22"/>
<dbReference type="Gene3D" id="3.20.130.10">
    <property type="entry name" value="Fe-S hydro-lyase, tartrate dehydratase beta-type, catalytic domain"/>
    <property type="match status" value="1"/>
</dbReference>
<evidence type="ECO:0000256" key="2">
    <source>
        <dbReference type="ARBA" id="ARBA00023239"/>
    </source>
</evidence>
<dbReference type="Proteomes" id="UP000280842">
    <property type="component" value="Unassembled WGS sequence"/>
</dbReference>
<accession>A0A3M0BM22</accession>
<protein>
    <submittedName>
        <fullName evidence="4">Fumarate hydratase subunit beta</fullName>
    </submittedName>
</protein>
<dbReference type="GO" id="GO:0016836">
    <property type="term" value="F:hydro-lyase activity"/>
    <property type="evidence" value="ECO:0007669"/>
    <property type="project" value="InterPro"/>
</dbReference>
<sequence>MSEVKRITTPLTDEIIESLKVGDRVLLNGVVYTARDAAHKRMLEEFEKTGKFPFDIKGQVIYYVGPTPPKPGQVIGSAGPTTAYRMDKYTPKLHELGLKATIGKGWRGPEVKEALKRYKAVYFAAYGGTAALLSKHITSAEIIAYEDLGPEAIRKLTFKDFPVIVANDIYGGDIFQEGQSKYRKLDLNCQL</sequence>
<name>A0A3M0BM22_9AQUI</name>
<comment type="caution">
    <text evidence="4">The sequence shown here is derived from an EMBL/GenBank/DDBJ whole genome shotgun (WGS) entry which is preliminary data.</text>
</comment>
<gene>
    <name evidence="4" type="ORF">CLV39_0256</name>
</gene>
<evidence type="ECO:0000313" key="4">
    <source>
        <dbReference type="EMBL" id="RMA97636.1"/>
    </source>
</evidence>
<dbReference type="NCBIfam" id="NF005310">
    <property type="entry name" value="PRK06842.1"/>
    <property type="match status" value="1"/>
</dbReference>
<keyword evidence="2" id="KW-0456">Lyase</keyword>
<proteinExistence type="inferred from homology"/>
<dbReference type="EMBL" id="REFO01000010">
    <property type="protein sequence ID" value="RMA97636.1"/>
    <property type="molecule type" value="Genomic_DNA"/>
</dbReference>
<comment type="similarity">
    <text evidence="1">Belongs to the class-I fumarase family.</text>
</comment>
<reference evidence="4 5" key="1">
    <citation type="submission" date="2018-10" db="EMBL/GenBank/DDBJ databases">
        <title>Genomic Encyclopedia of Archaeal and Bacterial Type Strains, Phase II (KMG-II): from individual species to whole genera.</title>
        <authorList>
            <person name="Goeker M."/>
        </authorList>
    </citation>
    <scope>NUCLEOTIDE SEQUENCE [LARGE SCALE GENOMIC DNA]</scope>
    <source>
        <strain evidence="4 5">VM1</strain>
    </source>
</reference>
<evidence type="ECO:0000259" key="3">
    <source>
        <dbReference type="Pfam" id="PF05683"/>
    </source>
</evidence>
<dbReference type="PANTHER" id="PTHR43351">
    <property type="entry name" value="L(+)-TARTRATE DEHYDRATASE SUBUNIT BETA"/>
    <property type="match status" value="1"/>
</dbReference>
<organism evidence="4 5">
    <name type="scientific">Hydrogenothermus marinus</name>
    <dbReference type="NCBI Taxonomy" id="133270"/>
    <lineage>
        <taxon>Bacteria</taxon>
        <taxon>Pseudomonadati</taxon>
        <taxon>Aquificota</taxon>
        <taxon>Aquificia</taxon>
        <taxon>Aquificales</taxon>
        <taxon>Hydrogenothermaceae</taxon>
        <taxon>Hydrogenothermus</taxon>
    </lineage>
</organism>